<evidence type="ECO:0000313" key="1">
    <source>
        <dbReference type="EMBL" id="UMM26237.1"/>
    </source>
</evidence>
<reference evidence="1 2" key="1">
    <citation type="submission" date="2022-04" db="EMBL/GenBank/DDBJ databases">
        <title>Chromosome-level reference genomes for two strains of Caenorhabditis briggsae: an improved platform for comparative genomics.</title>
        <authorList>
            <person name="Stevens L."/>
            <person name="Andersen E."/>
        </authorList>
    </citation>
    <scope>NUCLEOTIDE SEQUENCE [LARGE SCALE GENOMIC DNA]</scope>
    <source>
        <strain evidence="1">VX34</strain>
        <tissue evidence="1">Whole-organism</tissue>
    </source>
</reference>
<name>A0AAE9EL18_CAEBR</name>
<sequence>MCGQVLAGTCPRTAAHVLCSIVAASPLWFDEEEPMNLRAFRVMPNQLDSIDVSRRLLKRGSSSMFNKRRGRELFGKRSISMEYPEDSVIYENRFRRRANELFG</sequence>
<protein>
    <submittedName>
        <fullName evidence="1">Uncharacterized protein</fullName>
    </submittedName>
</protein>
<dbReference type="EMBL" id="CP092623">
    <property type="protein sequence ID" value="UMM26237.1"/>
    <property type="molecule type" value="Genomic_DNA"/>
</dbReference>
<dbReference type="Proteomes" id="UP000829354">
    <property type="component" value="Chromosome IV"/>
</dbReference>
<organism evidence="1 2">
    <name type="scientific">Caenorhabditis briggsae</name>
    <dbReference type="NCBI Taxonomy" id="6238"/>
    <lineage>
        <taxon>Eukaryota</taxon>
        <taxon>Metazoa</taxon>
        <taxon>Ecdysozoa</taxon>
        <taxon>Nematoda</taxon>
        <taxon>Chromadorea</taxon>
        <taxon>Rhabditida</taxon>
        <taxon>Rhabditina</taxon>
        <taxon>Rhabditomorpha</taxon>
        <taxon>Rhabditoidea</taxon>
        <taxon>Rhabditidae</taxon>
        <taxon>Peloderinae</taxon>
        <taxon>Caenorhabditis</taxon>
    </lineage>
</organism>
<dbReference type="AlphaFoldDB" id="A0AAE9EL18"/>
<proteinExistence type="predicted"/>
<keyword evidence="2" id="KW-1185">Reference proteome</keyword>
<gene>
    <name evidence="1" type="ORF">L5515_010028</name>
</gene>
<accession>A0AAE9EL18</accession>
<evidence type="ECO:0000313" key="2">
    <source>
        <dbReference type="Proteomes" id="UP000829354"/>
    </source>
</evidence>